<dbReference type="Pfam" id="PF00293">
    <property type="entry name" value="NUDIX"/>
    <property type="match status" value="1"/>
</dbReference>
<dbReference type="InterPro" id="IPR015797">
    <property type="entry name" value="NUDIX_hydrolase-like_dom_sf"/>
</dbReference>
<dbReference type="SUPFAM" id="SSF55811">
    <property type="entry name" value="Nudix"/>
    <property type="match status" value="1"/>
</dbReference>
<keyword evidence="3" id="KW-0378">Hydrolase</keyword>
<comment type="caution">
    <text evidence="3">The sequence shown here is derived from an EMBL/GenBank/DDBJ whole genome shotgun (WGS) entry which is preliminary data.</text>
</comment>
<dbReference type="Gene3D" id="3.90.79.10">
    <property type="entry name" value="Nucleoside Triphosphate Pyrophosphohydrolase"/>
    <property type="match status" value="1"/>
</dbReference>
<sequence>MRIPIVNEQDNLLYFKDKSERDKRKEITRSSSLIIFNEKGEVLLAKRSKNKKNSPNVWGPSAEGSLEEGDTYESNAIKEAEEEIGIKLDNVIIGPKRRESDNYHEYFIQCFFATISSSTKFTL</sequence>
<dbReference type="PROSITE" id="PS51462">
    <property type="entry name" value="NUDIX"/>
    <property type="match status" value="1"/>
</dbReference>
<dbReference type="EMBL" id="LBWE01000003">
    <property type="protein sequence ID" value="KKR02109.1"/>
    <property type="molecule type" value="Genomic_DNA"/>
</dbReference>
<dbReference type="PANTHER" id="PTHR10885">
    <property type="entry name" value="ISOPENTENYL-DIPHOSPHATE DELTA-ISOMERASE"/>
    <property type="match status" value="1"/>
</dbReference>
<gene>
    <name evidence="3" type="ORF">UT27_C0003G0066</name>
</gene>
<dbReference type="GO" id="GO:0016787">
    <property type="term" value="F:hydrolase activity"/>
    <property type="evidence" value="ECO:0007669"/>
    <property type="project" value="UniProtKB-KW"/>
</dbReference>
<evidence type="ECO:0000313" key="4">
    <source>
        <dbReference type="Proteomes" id="UP000033998"/>
    </source>
</evidence>
<dbReference type="AlphaFoldDB" id="A0A837HNT6"/>
<dbReference type="InterPro" id="IPR000086">
    <property type="entry name" value="NUDIX_hydrolase_dom"/>
</dbReference>
<organism evidence="3 4">
    <name type="scientific">Candidatus Nomurabacteria bacterium GW2011_GWD2_39_12</name>
    <dbReference type="NCBI Taxonomy" id="1618759"/>
    <lineage>
        <taxon>Bacteria</taxon>
        <taxon>Candidatus Nomuraibacteriota</taxon>
    </lineage>
</organism>
<evidence type="ECO:0000313" key="3">
    <source>
        <dbReference type="EMBL" id="KKR02109.1"/>
    </source>
</evidence>
<dbReference type="Proteomes" id="UP000033998">
    <property type="component" value="Unassembled WGS sequence"/>
</dbReference>
<reference evidence="3 4" key="1">
    <citation type="journal article" date="2015" name="Nature">
        <title>rRNA introns, odd ribosomes, and small enigmatic genomes across a large radiation of phyla.</title>
        <authorList>
            <person name="Brown C.T."/>
            <person name="Hug L.A."/>
            <person name="Thomas B.C."/>
            <person name="Sharon I."/>
            <person name="Castelle C.J."/>
            <person name="Singh A."/>
            <person name="Wilkins M.J."/>
            <person name="Williams K.H."/>
            <person name="Banfield J.F."/>
        </authorList>
    </citation>
    <scope>NUCLEOTIDE SEQUENCE [LARGE SCALE GENOMIC DNA]</scope>
</reference>
<evidence type="ECO:0000259" key="2">
    <source>
        <dbReference type="PROSITE" id="PS51462"/>
    </source>
</evidence>
<proteinExistence type="predicted"/>
<feature type="domain" description="Nudix hydrolase" evidence="2">
    <location>
        <begin position="26"/>
        <end position="123"/>
    </location>
</feature>
<feature type="region of interest" description="Disordered" evidence="1">
    <location>
        <begin position="49"/>
        <end position="74"/>
    </location>
</feature>
<accession>A0A837HNT6</accession>
<evidence type="ECO:0000256" key="1">
    <source>
        <dbReference type="SAM" id="MobiDB-lite"/>
    </source>
</evidence>
<protein>
    <submittedName>
        <fullName evidence="3">NUDIX hydrolase</fullName>
    </submittedName>
</protein>
<dbReference type="PANTHER" id="PTHR10885:SF0">
    <property type="entry name" value="ISOPENTENYL-DIPHOSPHATE DELTA-ISOMERASE"/>
    <property type="match status" value="1"/>
</dbReference>
<name>A0A837HNT6_9BACT</name>